<sequence>MKISKQERILIVVFLVAAIIGVGVFIFVLPNFNMIDTNNKQLATVKKEYSDILTQLEHESTIDTEISQAYEDGKNLAETFYNDLTEYEADEIMRQFIAKGKNITVDGLTISNFTTQALSVSVFTPTEVTYPLKDFANTVVEQESEQKDISSMSTRELVMYAKQVTATLLAASDQVTVGSITVSFTAHSDKLQNLHDFVDLLYDGIYNDKIKGADGKPLSKATYLSSVDYQMEEKTASTDESAAATKGFEMDLSVSFLCIQPVADPFAVKAE</sequence>
<organism evidence="2 3">
    <name type="scientific">[Eubacterium] siraeum DSM 15702</name>
    <dbReference type="NCBI Taxonomy" id="428128"/>
    <lineage>
        <taxon>Bacteria</taxon>
        <taxon>Bacillati</taxon>
        <taxon>Bacillota</taxon>
        <taxon>Clostridia</taxon>
        <taxon>Eubacteriales</taxon>
        <taxon>Oscillospiraceae</taxon>
        <taxon>Oscillospiraceae incertae sedis</taxon>
    </lineage>
</organism>
<keyword evidence="3" id="KW-1185">Reference proteome</keyword>
<evidence type="ECO:0000313" key="3">
    <source>
        <dbReference type="Proteomes" id="UP000005326"/>
    </source>
</evidence>
<reference evidence="2" key="2">
    <citation type="submission" date="2014-06" db="EMBL/GenBank/DDBJ databases">
        <title>Draft genome sequence of Eubacterium siraeum (DSM 15702).</title>
        <authorList>
            <person name="Sudarsanam P."/>
            <person name="Ley R."/>
            <person name="Guruge J."/>
            <person name="Turnbaugh P.J."/>
            <person name="Mahowald M."/>
            <person name="Liep D."/>
            <person name="Gordon J."/>
        </authorList>
    </citation>
    <scope>NUCLEOTIDE SEQUENCE</scope>
    <source>
        <strain evidence="2">DSM 15702</strain>
    </source>
</reference>
<dbReference type="EMBL" id="ABCA03000053">
    <property type="protein sequence ID" value="EDR99870.1"/>
    <property type="molecule type" value="Genomic_DNA"/>
</dbReference>
<feature type="transmembrane region" description="Helical" evidence="1">
    <location>
        <begin position="9"/>
        <end position="29"/>
    </location>
</feature>
<reference evidence="2" key="1">
    <citation type="submission" date="2007-10" db="EMBL/GenBank/DDBJ databases">
        <authorList>
            <person name="Fulton L."/>
            <person name="Clifton S."/>
            <person name="Fulton B."/>
            <person name="Xu J."/>
            <person name="Minx P."/>
            <person name="Pepin K.H."/>
            <person name="Johnson M."/>
            <person name="Thiruvilangam P."/>
            <person name="Bhonagiri V."/>
            <person name="Nash W.E."/>
            <person name="Mardis E.R."/>
            <person name="Wilson R.K."/>
        </authorList>
    </citation>
    <scope>NUCLEOTIDE SEQUENCE [LARGE SCALE GENOMIC DNA]</scope>
    <source>
        <strain evidence="2">DSM 15702</strain>
    </source>
</reference>
<keyword evidence="1" id="KW-0472">Membrane</keyword>
<proteinExistence type="predicted"/>
<evidence type="ECO:0000256" key="1">
    <source>
        <dbReference type="SAM" id="Phobius"/>
    </source>
</evidence>
<keyword evidence="1" id="KW-0812">Transmembrane</keyword>
<dbReference type="AlphaFoldDB" id="B0MQV3"/>
<keyword evidence="1" id="KW-1133">Transmembrane helix</keyword>
<accession>B0MQV3</accession>
<comment type="caution">
    <text evidence="2">The sequence shown here is derived from an EMBL/GenBank/DDBJ whole genome shotgun (WGS) entry which is preliminary data.</text>
</comment>
<protein>
    <submittedName>
        <fullName evidence="2">Uncharacterized protein</fullName>
    </submittedName>
</protein>
<dbReference type="Proteomes" id="UP000005326">
    <property type="component" value="Unassembled WGS sequence"/>
</dbReference>
<name>B0MQV3_9FIRM</name>
<gene>
    <name evidence="2" type="ORF">EUBSIR_02220</name>
</gene>
<evidence type="ECO:0000313" key="2">
    <source>
        <dbReference type="EMBL" id="EDR99870.1"/>
    </source>
</evidence>